<accession>A0ABV7YJU8</accession>
<comment type="caution">
    <text evidence="5">The sequence shown here is derived from an EMBL/GenBank/DDBJ whole genome shotgun (WGS) entry which is preliminary data.</text>
</comment>
<feature type="transmembrane region" description="Helical" evidence="3">
    <location>
        <begin position="7"/>
        <end position="27"/>
    </location>
</feature>
<dbReference type="PRINTS" id="PR01217">
    <property type="entry name" value="PRICHEXTENSN"/>
</dbReference>
<keyword evidence="3" id="KW-0472">Membrane</keyword>
<evidence type="ECO:0000256" key="1">
    <source>
        <dbReference type="ARBA" id="ARBA00022729"/>
    </source>
</evidence>
<feature type="compositionally biased region" description="Pro residues" evidence="2">
    <location>
        <begin position="49"/>
        <end position="67"/>
    </location>
</feature>
<feature type="compositionally biased region" description="Pro residues" evidence="2">
    <location>
        <begin position="75"/>
        <end position="84"/>
    </location>
</feature>
<name>A0ABV7YJU8_9ACTN</name>
<evidence type="ECO:0000256" key="3">
    <source>
        <dbReference type="SAM" id="Phobius"/>
    </source>
</evidence>
<evidence type="ECO:0000313" key="6">
    <source>
        <dbReference type="Proteomes" id="UP001595699"/>
    </source>
</evidence>
<dbReference type="Gene3D" id="2.60.40.1240">
    <property type="match status" value="1"/>
</dbReference>
<evidence type="ECO:0000256" key="2">
    <source>
        <dbReference type="SAM" id="MobiDB-lite"/>
    </source>
</evidence>
<dbReference type="InterPro" id="IPR029050">
    <property type="entry name" value="Immunoprotect_excell_Ig-like"/>
</dbReference>
<dbReference type="Pfam" id="PF11611">
    <property type="entry name" value="DUF4352"/>
    <property type="match status" value="1"/>
</dbReference>
<organism evidence="5 6">
    <name type="scientific">Tenggerimyces flavus</name>
    <dbReference type="NCBI Taxonomy" id="1708749"/>
    <lineage>
        <taxon>Bacteria</taxon>
        <taxon>Bacillati</taxon>
        <taxon>Actinomycetota</taxon>
        <taxon>Actinomycetes</taxon>
        <taxon>Propionibacteriales</taxon>
        <taxon>Nocardioidaceae</taxon>
        <taxon>Tenggerimyces</taxon>
    </lineage>
</organism>
<dbReference type="InterPro" id="IPR029051">
    <property type="entry name" value="DUF4352"/>
</dbReference>
<evidence type="ECO:0000259" key="4">
    <source>
        <dbReference type="Pfam" id="PF11611"/>
    </source>
</evidence>
<keyword evidence="6" id="KW-1185">Reference proteome</keyword>
<dbReference type="RefSeq" id="WP_205116186.1">
    <property type="nucleotide sequence ID" value="NZ_JAFBCM010000001.1"/>
</dbReference>
<dbReference type="Proteomes" id="UP001595699">
    <property type="component" value="Unassembled WGS sequence"/>
</dbReference>
<keyword evidence="1" id="KW-0732">Signal</keyword>
<feature type="region of interest" description="Disordered" evidence="2">
    <location>
        <begin position="31"/>
        <end position="97"/>
    </location>
</feature>
<gene>
    <name evidence="5" type="ORF">ACFOUW_24390</name>
</gene>
<dbReference type="EMBL" id="JBHRZH010000022">
    <property type="protein sequence ID" value="MFC3763995.1"/>
    <property type="molecule type" value="Genomic_DNA"/>
</dbReference>
<protein>
    <submittedName>
        <fullName evidence="5">DUF4352 domain-containing protein</fullName>
    </submittedName>
</protein>
<proteinExistence type="predicted"/>
<reference evidence="6" key="1">
    <citation type="journal article" date="2019" name="Int. J. Syst. Evol. Microbiol.">
        <title>The Global Catalogue of Microorganisms (GCM) 10K type strain sequencing project: providing services to taxonomists for standard genome sequencing and annotation.</title>
        <authorList>
            <consortium name="The Broad Institute Genomics Platform"/>
            <consortium name="The Broad Institute Genome Sequencing Center for Infectious Disease"/>
            <person name="Wu L."/>
            <person name="Ma J."/>
        </authorList>
    </citation>
    <scope>NUCLEOTIDE SEQUENCE [LARGE SCALE GENOMIC DNA]</scope>
    <source>
        <strain evidence="6">CGMCC 4.7241</strain>
    </source>
</reference>
<keyword evidence="3" id="KW-1133">Transmembrane helix</keyword>
<evidence type="ECO:0000313" key="5">
    <source>
        <dbReference type="EMBL" id="MFC3763995.1"/>
    </source>
</evidence>
<sequence>MTSQRGRVIVLAVIAVGLIVAVVVAVLNSRDAPPTAGPSPSPSLSLSPAPTPPPTSAAPSPAEPTPTPNRTTPAAEPPPSPRPVPARTVRTEEPARDGALTFTVTGVEEGGTTFGKRKAKGRYVLVRLVVTNGGSEAVQFADTNQRGYDASGTAYTPDTEAAIARAGDGAYLTDLNPGTKIDGILVFDVPQGVDLTDLELHDRPGSPGIAVHL</sequence>
<feature type="domain" description="DUF4352" evidence="4">
    <location>
        <begin position="91"/>
        <end position="204"/>
    </location>
</feature>
<keyword evidence="3" id="KW-0812">Transmembrane</keyword>